<comment type="caution">
    <text evidence="1">The sequence shown here is derived from an EMBL/GenBank/DDBJ whole genome shotgun (WGS) entry which is preliminary data.</text>
</comment>
<protein>
    <submittedName>
        <fullName evidence="1">Uncharacterized protein</fullName>
    </submittedName>
</protein>
<proteinExistence type="predicted"/>
<dbReference type="RefSeq" id="WP_183489334.1">
    <property type="nucleotide sequence ID" value="NZ_JBHUOV010000015.1"/>
</dbReference>
<organism evidence="1 2">
    <name type="scientific">Lacinutrix iliipiscaria</name>
    <dbReference type="NCBI Taxonomy" id="1230532"/>
    <lineage>
        <taxon>Bacteria</taxon>
        <taxon>Pseudomonadati</taxon>
        <taxon>Bacteroidota</taxon>
        <taxon>Flavobacteriia</taxon>
        <taxon>Flavobacteriales</taxon>
        <taxon>Flavobacteriaceae</taxon>
        <taxon>Lacinutrix</taxon>
    </lineage>
</organism>
<keyword evidence="2" id="KW-1185">Reference proteome</keyword>
<accession>A0ABW5WTU7</accession>
<evidence type="ECO:0000313" key="2">
    <source>
        <dbReference type="Proteomes" id="UP001597533"/>
    </source>
</evidence>
<dbReference type="EMBL" id="JBHUOV010000015">
    <property type="protein sequence ID" value="MFD2824708.1"/>
    <property type="molecule type" value="Genomic_DNA"/>
</dbReference>
<evidence type="ECO:0000313" key="1">
    <source>
        <dbReference type="EMBL" id="MFD2824708.1"/>
    </source>
</evidence>
<name>A0ABW5WTU7_9FLAO</name>
<sequence>MELNTYFDHDTDDRIVQKRSAEELGFWISHINYIIEESDRLAKIASNVLKNRAIRDDFLEIIIKNQSVLNEFTAYKNSMVQYKECDHFECDLYYINKHEHIRQLYIKTIVDYRKLKTQLYSEILK</sequence>
<reference evidence="2" key="1">
    <citation type="journal article" date="2019" name="Int. J. Syst. Evol. Microbiol.">
        <title>The Global Catalogue of Microorganisms (GCM) 10K type strain sequencing project: providing services to taxonomists for standard genome sequencing and annotation.</title>
        <authorList>
            <consortium name="The Broad Institute Genomics Platform"/>
            <consortium name="The Broad Institute Genome Sequencing Center for Infectious Disease"/>
            <person name="Wu L."/>
            <person name="Ma J."/>
        </authorList>
    </citation>
    <scope>NUCLEOTIDE SEQUENCE [LARGE SCALE GENOMIC DNA]</scope>
    <source>
        <strain evidence="2">KCTC 32141</strain>
    </source>
</reference>
<gene>
    <name evidence="1" type="ORF">ACFS5M_13580</name>
</gene>
<dbReference type="Proteomes" id="UP001597533">
    <property type="component" value="Unassembled WGS sequence"/>
</dbReference>